<accession>A0A8S5MW12</accession>
<name>A0A8S5MW12_9CAUD</name>
<evidence type="ECO:0000313" key="1">
    <source>
        <dbReference type="EMBL" id="DAD86336.1"/>
    </source>
</evidence>
<dbReference type="EMBL" id="BK014997">
    <property type="protein sequence ID" value="DAD86336.1"/>
    <property type="molecule type" value="Genomic_DNA"/>
</dbReference>
<organism evidence="1">
    <name type="scientific">Siphoviridae sp. ctsus30</name>
    <dbReference type="NCBI Taxonomy" id="2826488"/>
    <lineage>
        <taxon>Viruses</taxon>
        <taxon>Duplodnaviria</taxon>
        <taxon>Heunggongvirae</taxon>
        <taxon>Uroviricota</taxon>
        <taxon>Caudoviricetes</taxon>
    </lineage>
</organism>
<proteinExistence type="predicted"/>
<reference evidence="1" key="1">
    <citation type="journal article" date="2021" name="Proc. Natl. Acad. Sci. U.S.A.">
        <title>A Catalog of Tens of Thousands of Viruses from Human Metagenomes Reveals Hidden Associations with Chronic Diseases.</title>
        <authorList>
            <person name="Tisza M.J."/>
            <person name="Buck C.B."/>
        </authorList>
    </citation>
    <scope>NUCLEOTIDE SEQUENCE</scope>
    <source>
        <strain evidence="1">Ctsus30</strain>
    </source>
</reference>
<protein>
    <submittedName>
        <fullName evidence="1">Uncharacterized protein</fullName>
    </submittedName>
</protein>
<sequence length="107" mass="12643">MTTDIQKMIDDAVEEFRKKLEKEFKEPELTGTQFECIDNNGELFVADAKELNTGTLIIVEDWEVFRVLETFEQKPWITYFGDKLTNSEFAELMRKQFFKPKIIHVGM</sequence>